<sequence length="63" mass="6840">MLYHAAVHTTRDMTVLTAASISAAYQVIAPKVQRHRDQLAPKPNVCTGESTSTSRLDGLGMRD</sequence>
<accession>A0A090F2C6</accession>
<gene>
    <name evidence="2" type="ORF">MPLDJ20_220020</name>
</gene>
<evidence type="ECO:0000256" key="1">
    <source>
        <dbReference type="SAM" id="MobiDB-lite"/>
    </source>
</evidence>
<organism evidence="2 3">
    <name type="scientific">Mesorhizobium plurifarium</name>
    <dbReference type="NCBI Taxonomy" id="69974"/>
    <lineage>
        <taxon>Bacteria</taxon>
        <taxon>Pseudomonadati</taxon>
        <taxon>Pseudomonadota</taxon>
        <taxon>Alphaproteobacteria</taxon>
        <taxon>Hyphomicrobiales</taxon>
        <taxon>Phyllobacteriaceae</taxon>
        <taxon>Mesorhizobium</taxon>
    </lineage>
</organism>
<dbReference type="AlphaFoldDB" id="A0A090F2C6"/>
<evidence type="ECO:0000313" key="3">
    <source>
        <dbReference type="Proteomes" id="UP000046373"/>
    </source>
</evidence>
<protein>
    <submittedName>
        <fullName evidence="2">Uncharacterized protein</fullName>
    </submittedName>
</protein>
<dbReference type="EMBL" id="CCNB01000015">
    <property type="protein sequence ID" value="CDX38032.1"/>
    <property type="molecule type" value="Genomic_DNA"/>
</dbReference>
<proteinExistence type="predicted"/>
<name>A0A090F2C6_MESPL</name>
<feature type="region of interest" description="Disordered" evidence="1">
    <location>
        <begin position="39"/>
        <end position="63"/>
    </location>
</feature>
<evidence type="ECO:0000313" key="2">
    <source>
        <dbReference type="EMBL" id="CDX38032.1"/>
    </source>
</evidence>
<reference evidence="2 3" key="1">
    <citation type="submission" date="2014-08" db="EMBL/GenBank/DDBJ databases">
        <authorList>
            <person name="Moulin Lionel"/>
        </authorList>
    </citation>
    <scope>NUCLEOTIDE SEQUENCE [LARGE SCALE GENOMIC DNA]</scope>
</reference>
<dbReference type="GeneID" id="31891180"/>
<dbReference type="Proteomes" id="UP000046373">
    <property type="component" value="Unassembled WGS sequence"/>
</dbReference>